<evidence type="ECO:0000313" key="6">
    <source>
        <dbReference type="Proteomes" id="UP000295146"/>
    </source>
</evidence>
<evidence type="ECO:0000313" key="5">
    <source>
        <dbReference type="EMBL" id="TDW70579.1"/>
    </source>
</evidence>
<dbReference type="AlphaFoldDB" id="A0A4R8C425"/>
<evidence type="ECO:0000256" key="2">
    <source>
        <dbReference type="ARBA" id="ARBA00022747"/>
    </source>
</evidence>
<dbReference type="GO" id="GO:0009307">
    <property type="term" value="P:DNA restriction-modification system"/>
    <property type="evidence" value="ECO:0007669"/>
    <property type="project" value="UniProtKB-KW"/>
</dbReference>
<dbReference type="Proteomes" id="UP000295146">
    <property type="component" value="Unassembled WGS sequence"/>
</dbReference>
<name>A0A4R8C425_9ACTN</name>
<sequence>MTAPANIDQIPPGWRMSTLGELCDVITDGTHHTPTYVTQGVPFYSVESVTNDDFVNVKRISRDEHERLIRRCRPQCGDILMTRIGSLADTKYLDWDVDASIYVSLALLRPGKKVDGRYLYAYTKSRQFIKAVEDRSLLWAIPKKINMGDIAHVPIALPIDITEQRAVAEAILRVEKEITDLGALAVKKRFVRSALSQQLLSGSARLHGFDGAWYSHSLGDLARIKTGSKNNQDKITSGRYPFFVRSATVERIDSYSYDCEAILIPGEGGIGSIFHYVNGKFEVHQRVYKISDFRTGVHGRFIYHYMRQFFGAHAMENSVKATVDSLRLPTFKNFHINLPPIEEQVAIAAALDDAEAVLIALEACSVKTHELASGVMQELLTGRSRLPVEVAS</sequence>
<feature type="domain" description="Type I restriction modification DNA specificity" evidence="4">
    <location>
        <begin position="213"/>
        <end position="363"/>
    </location>
</feature>
<dbReference type="Pfam" id="PF01420">
    <property type="entry name" value="Methylase_S"/>
    <property type="match status" value="2"/>
</dbReference>
<dbReference type="PANTHER" id="PTHR30408:SF12">
    <property type="entry name" value="TYPE I RESTRICTION ENZYME MJAVIII SPECIFICITY SUBUNIT"/>
    <property type="match status" value="1"/>
</dbReference>
<organism evidence="5 6">
    <name type="scientific">Kribbella pratensis</name>
    <dbReference type="NCBI Taxonomy" id="2512112"/>
    <lineage>
        <taxon>Bacteria</taxon>
        <taxon>Bacillati</taxon>
        <taxon>Actinomycetota</taxon>
        <taxon>Actinomycetes</taxon>
        <taxon>Propionibacteriales</taxon>
        <taxon>Kribbellaceae</taxon>
        <taxon>Kribbella</taxon>
    </lineage>
</organism>
<dbReference type="SUPFAM" id="SSF116734">
    <property type="entry name" value="DNA methylase specificity domain"/>
    <property type="match status" value="2"/>
</dbReference>
<evidence type="ECO:0000256" key="1">
    <source>
        <dbReference type="ARBA" id="ARBA00010923"/>
    </source>
</evidence>
<evidence type="ECO:0000256" key="3">
    <source>
        <dbReference type="ARBA" id="ARBA00023125"/>
    </source>
</evidence>
<evidence type="ECO:0000259" key="4">
    <source>
        <dbReference type="Pfam" id="PF01420"/>
    </source>
</evidence>
<dbReference type="PANTHER" id="PTHR30408">
    <property type="entry name" value="TYPE-1 RESTRICTION ENZYME ECOKI SPECIFICITY PROTEIN"/>
    <property type="match status" value="1"/>
</dbReference>
<keyword evidence="3" id="KW-0238">DNA-binding</keyword>
<dbReference type="InterPro" id="IPR000055">
    <property type="entry name" value="Restrct_endonuc_typeI_TRD"/>
</dbReference>
<dbReference type="InterPro" id="IPR052021">
    <property type="entry name" value="Type-I_RS_S_subunit"/>
</dbReference>
<dbReference type="EMBL" id="SODP01000002">
    <property type="protein sequence ID" value="TDW70579.1"/>
    <property type="molecule type" value="Genomic_DNA"/>
</dbReference>
<gene>
    <name evidence="5" type="ORF">EV653_4628</name>
</gene>
<proteinExistence type="inferred from homology"/>
<feature type="domain" description="Type I restriction modification DNA specificity" evidence="4">
    <location>
        <begin position="13"/>
        <end position="179"/>
    </location>
</feature>
<keyword evidence="6" id="KW-1185">Reference proteome</keyword>
<dbReference type="OrthoDB" id="3197085at2"/>
<protein>
    <submittedName>
        <fullName evidence="5">Type I restriction enzyme S subunit</fullName>
    </submittedName>
</protein>
<dbReference type="Gene3D" id="3.90.220.20">
    <property type="entry name" value="DNA methylase specificity domains"/>
    <property type="match status" value="3"/>
</dbReference>
<comment type="similarity">
    <text evidence="1">Belongs to the type-I restriction system S methylase family.</text>
</comment>
<dbReference type="InterPro" id="IPR044946">
    <property type="entry name" value="Restrct_endonuc_typeI_TRD_sf"/>
</dbReference>
<reference evidence="5 6" key="1">
    <citation type="submission" date="2019-03" db="EMBL/GenBank/DDBJ databases">
        <title>Genomic Encyclopedia of Type Strains, Phase III (KMG-III): the genomes of soil and plant-associated and newly described type strains.</title>
        <authorList>
            <person name="Whitman W."/>
        </authorList>
    </citation>
    <scope>NUCLEOTIDE SEQUENCE [LARGE SCALE GENOMIC DNA]</scope>
    <source>
        <strain evidence="5 6">VKM Ac-2573</strain>
    </source>
</reference>
<accession>A0A4R8C425</accession>
<dbReference type="GO" id="GO:0003677">
    <property type="term" value="F:DNA binding"/>
    <property type="evidence" value="ECO:0007669"/>
    <property type="project" value="UniProtKB-KW"/>
</dbReference>
<dbReference type="Gene3D" id="1.10.287.1120">
    <property type="entry name" value="Bipartite methylase S protein"/>
    <property type="match status" value="1"/>
</dbReference>
<keyword evidence="2" id="KW-0680">Restriction system</keyword>
<comment type="caution">
    <text evidence="5">The sequence shown here is derived from an EMBL/GenBank/DDBJ whole genome shotgun (WGS) entry which is preliminary data.</text>
</comment>